<keyword evidence="2" id="KW-1185">Reference proteome</keyword>
<organism evidence="1 2">
    <name type="scientific">Microvirga lupini</name>
    <dbReference type="NCBI Taxonomy" id="420324"/>
    <lineage>
        <taxon>Bacteria</taxon>
        <taxon>Pseudomonadati</taxon>
        <taxon>Pseudomonadota</taxon>
        <taxon>Alphaproteobacteria</taxon>
        <taxon>Hyphomicrobiales</taxon>
        <taxon>Methylobacteriaceae</taxon>
        <taxon>Microvirga</taxon>
    </lineage>
</organism>
<dbReference type="Proteomes" id="UP000532010">
    <property type="component" value="Unassembled WGS sequence"/>
</dbReference>
<dbReference type="EMBL" id="JACHWB010000004">
    <property type="protein sequence ID" value="MBB3020403.1"/>
    <property type="molecule type" value="Genomic_DNA"/>
</dbReference>
<protein>
    <submittedName>
        <fullName evidence="1">Uncharacterized protein</fullName>
    </submittedName>
</protein>
<gene>
    <name evidence="1" type="ORF">FHR70_003484</name>
</gene>
<dbReference type="AlphaFoldDB" id="A0A7W4VNF5"/>
<reference evidence="1 2" key="1">
    <citation type="submission" date="2020-08" db="EMBL/GenBank/DDBJ databases">
        <title>The Agave Microbiome: Exploring the role of microbial communities in plant adaptations to desert environments.</title>
        <authorList>
            <person name="Partida-Martinez L.P."/>
        </authorList>
    </citation>
    <scope>NUCLEOTIDE SEQUENCE [LARGE SCALE GENOMIC DNA]</scope>
    <source>
        <strain evidence="1 2">AT3.9</strain>
    </source>
</reference>
<dbReference type="RefSeq" id="WP_183452347.1">
    <property type="nucleotide sequence ID" value="NZ_JACHWB010000004.1"/>
</dbReference>
<comment type="caution">
    <text evidence="1">The sequence shown here is derived from an EMBL/GenBank/DDBJ whole genome shotgun (WGS) entry which is preliminary data.</text>
</comment>
<proteinExistence type="predicted"/>
<evidence type="ECO:0000313" key="1">
    <source>
        <dbReference type="EMBL" id="MBB3020403.1"/>
    </source>
</evidence>
<sequence>MDTHIAEIIERLLSVRAALGARAFRDAAGRARVAIARAAHAEAERRARRLRRRSIARGAVIRLPLARERRGGGREP</sequence>
<name>A0A7W4VNF5_9HYPH</name>
<evidence type="ECO:0000313" key="2">
    <source>
        <dbReference type="Proteomes" id="UP000532010"/>
    </source>
</evidence>
<accession>A0A7W4VNF5</accession>